<keyword evidence="4" id="KW-1185">Reference proteome</keyword>
<organism evidence="3">
    <name type="scientific">Candidatus Enterococcus mansonii</name>
    <dbReference type="NCBI Taxonomy" id="1834181"/>
    <lineage>
        <taxon>Bacteria</taxon>
        <taxon>Bacillati</taxon>
        <taxon>Bacillota</taxon>
        <taxon>Bacilli</taxon>
        <taxon>Lactobacillales</taxon>
        <taxon>Enterococcaceae</taxon>
        <taxon>Enterococcus</taxon>
    </lineage>
</organism>
<dbReference type="EMBL" id="NGLE02000001">
    <property type="protein sequence ID" value="MEI5994777.1"/>
    <property type="molecule type" value="Genomic_DNA"/>
</dbReference>
<dbReference type="Pfam" id="PF06114">
    <property type="entry name" value="Peptidase_M78"/>
    <property type="match status" value="1"/>
</dbReference>
<evidence type="ECO:0000313" key="4">
    <source>
        <dbReference type="Proteomes" id="UP000195139"/>
    </source>
</evidence>
<name>A0A242CH91_9ENTE</name>
<feature type="domain" description="IrrE N-terminal-like" evidence="1">
    <location>
        <begin position="75"/>
        <end position="173"/>
    </location>
</feature>
<reference evidence="3" key="1">
    <citation type="submission" date="2017-05" db="EMBL/GenBank/DDBJ databases">
        <title>The Genome Sequence of Enterococcus sp. 4G2_DIV0659.</title>
        <authorList>
            <consortium name="The Broad Institute Genomics Platform"/>
            <consortium name="The Broad Institute Genomic Center for Infectious Diseases"/>
            <person name="Earl A."/>
            <person name="Manson A."/>
            <person name="Schwartman J."/>
            <person name="Gilmore M."/>
            <person name="Abouelleil A."/>
            <person name="Cao P."/>
            <person name="Chapman S."/>
            <person name="Cusick C."/>
            <person name="Shea T."/>
            <person name="Young S."/>
            <person name="Neafsey D."/>
            <person name="Nusbaum C."/>
            <person name="Birren B."/>
        </authorList>
    </citation>
    <scope>NUCLEOTIDE SEQUENCE [LARGE SCALE GENOMIC DNA]</scope>
    <source>
        <strain evidence="3">4G2_DIV0659</strain>
    </source>
</reference>
<comment type="caution">
    <text evidence="3">The sequence shown here is derived from an EMBL/GenBank/DDBJ whole genome shotgun (WGS) entry which is preliminary data.</text>
</comment>
<accession>A0A242CH91</accession>
<dbReference type="RefSeq" id="WP_086329228.1">
    <property type="nucleotide sequence ID" value="NZ_NGLE02000001.1"/>
</dbReference>
<dbReference type="InterPro" id="IPR010359">
    <property type="entry name" value="IrrE_HExxH"/>
</dbReference>
<gene>
    <name evidence="3" type="ORF">A5880_000265</name>
    <name evidence="2" type="ORF">A5880_002363</name>
</gene>
<evidence type="ECO:0000259" key="1">
    <source>
        <dbReference type="Pfam" id="PF06114"/>
    </source>
</evidence>
<dbReference type="Proteomes" id="UP000195139">
    <property type="component" value="Unassembled WGS sequence"/>
</dbReference>
<sequence>MNLDYDTYFEYHDQSYQVIEKVANYYGLELKDLRWDHYRDYAIDVENIKIVPYGFGHISSKLLSANILKMGDAVGISYNTSMVDGRQRFSILHEIGHFFFDLNQEEYRQGFSELLNGSGYSEEDMPREQRANVFASLAMANNEAIKDCLKSGMSFSKMCNEFQLSNAALYVRLFDFLTKLFMLNPNIARQTLNNYRYAGDNSKIIEIIRMGL</sequence>
<dbReference type="EMBL" id="NGLE01000001">
    <property type="protein sequence ID" value="OTO09586.1"/>
    <property type="molecule type" value="Genomic_DNA"/>
</dbReference>
<dbReference type="AlphaFoldDB" id="A0A242CH91"/>
<evidence type="ECO:0000313" key="3">
    <source>
        <dbReference type="EMBL" id="OTO09586.1"/>
    </source>
</evidence>
<proteinExistence type="predicted"/>
<dbReference type="OrthoDB" id="9816277at2"/>
<evidence type="ECO:0000313" key="2">
    <source>
        <dbReference type="EMBL" id="MEI5994777.1"/>
    </source>
</evidence>
<protein>
    <recommendedName>
        <fullName evidence="1">IrrE N-terminal-like domain-containing protein</fullName>
    </recommendedName>
</protein>
<dbReference type="Gene3D" id="1.10.10.2910">
    <property type="match status" value="1"/>
</dbReference>
<dbReference type="STRING" id="1834181.A5880_000265"/>
<reference evidence="2 4" key="2">
    <citation type="submission" date="2018-07" db="EMBL/GenBank/DDBJ databases">
        <title>The Genome Sequence of Enterococcus sp. DIV0659b.</title>
        <authorList>
            <consortium name="The Broad Institute Genomics Platform"/>
            <consortium name="The Broad Institute Genomic Center for Infectious Diseases"/>
            <person name="Earl A."/>
            <person name="Manson A."/>
            <person name="Schwartman J."/>
            <person name="Gilmore M."/>
            <person name="Abouelleil A."/>
            <person name="Cao P."/>
            <person name="Chapman S."/>
            <person name="Cusick C."/>
            <person name="Shea T."/>
            <person name="Young S."/>
            <person name="Neafsey D."/>
            <person name="Nusbaum C."/>
            <person name="Birren B."/>
        </authorList>
    </citation>
    <scope>NUCLEOTIDE SEQUENCE [LARGE SCALE GENOMIC DNA]</scope>
    <source>
        <strain evidence="2 4">4G2_DIV0659</strain>
    </source>
</reference>